<proteinExistence type="inferred from homology"/>
<dbReference type="FunFam" id="4.10.520.10:FF:000007">
    <property type="entry name" value="Integration host factor subunit beta"/>
    <property type="match status" value="1"/>
</dbReference>
<dbReference type="GO" id="GO:0030527">
    <property type="term" value="F:structural constituent of chromatin"/>
    <property type="evidence" value="ECO:0007669"/>
    <property type="project" value="InterPro"/>
</dbReference>
<evidence type="ECO:0000313" key="6">
    <source>
        <dbReference type="Proteomes" id="UP000003303"/>
    </source>
</evidence>
<protein>
    <submittedName>
        <fullName evidence="5">DNA-binding protein HU</fullName>
    </submittedName>
</protein>
<dbReference type="GO" id="GO:0003677">
    <property type="term" value="F:DNA binding"/>
    <property type="evidence" value="ECO:0007669"/>
    <property type="project" value="UniProtKB-KW"/>
</dbReference>
<dbReference type="InterPro" id="IPR010992">
    <property type="entry name" value="IHF-like_DNA-bd_dom_sf"/>
</dbReference>
<reference evidence="5 6" key="1">
    <citation type="submission" date="2009-04" db="EMBL/GenBank/DDBJ databases">
        <authorList>
            <person name="Sebastian Y."/>
            <person name="Madupu R."/>
            <person name="Durkin A.S."/>
            <person name="Torralba M."/>
            <person name="Methe B."/>
            <person name="Sutton G.G."/>
            <person name="Strausberg R.L."/>
            <person name="Nelson K.E."/>
        </authorList>
    </citation>
    <scope>NUCLEOTIDE SEQUENCE [LARGE SCALE GENOMIC DNA]</scope>
    <source>
        <strain evidence="5 6">60-3</strain>
    </source>
</reference>
<comment type="similarity">
    <text evidence="1 4">Belongs to the bacterial histone-like protein family.</text>
</comment>
<organism evidence="5 6">
    <name type="scientific">Porphyromonas uenonis 60-3</name>
    <dbReference type="NCBI Taxonomy" id="596327"/>
    <lineage>
        <taxon>Bacteria</taxon>
        <taxon>Pseudomonadati</taxon>
        <taxon>Bacteroidota</taxon>
        <taxon>Bacteroidia</taxon>
        <taxon>Bacteroidales</taxon>
        <taxon>Porphyromonadaceae</taxon>
        <taxon>Porphyromonas</taxon>
    </lineage>
</organism>
<evidence type="ECO:0000256" key="3">
    <source>
        <dbReference type="ARBA" id="ARBA00023125"/>
    </source>
</evidence>
<dbReference type="CDD" id="cd13836">
    <property type="entry name" value="IHF_B"/>
    <property type="match status" value="1"/>
</dbReference>
<dbReference type="eggNOG" id="COG0776">
    <property type="taxonomic scope" value="Bacteria"/>
</dbReference>
<dbReference type="GO" id="GO:0030261">
    <property type="term" value="P:chromosome condensation"/>
    <property type="evidence" value="ECO:0007669"/>
    <property type="project" value="UniProtKB-KW"/>
</dbReference>
<dbReference type="GO" id="GO:0005829">
    <property type="term" value="C:cytosol"/>
    <property type="evidence" value="ECO:0007669"/>
    <property type="project" value="TreeGrafter"/>
</dbReference>
<dbReference type="AlphaFoldDB" id="C2M9T7"/>
<evidence type="ECO:0000256" key="4">
    <source>
        <dbReference type="RuleBase" id="RU003939"/>
    </source>
</evidence>
<name>C2M9T7_9PORP</name>
<keyword evidence="3 5" id="KW-0238">DNA-binding</keyword>
<evidence type="ECO:0000256" key="2">
    <source>
        <dbReference type="ARBA" id="ARBA00023067"/>
    </source>
</evidence>
<comment type="caution">
    <text evidence="5">The sequence shown here is derived from an EMBL/GenBank/DDBJ whole genome shotgun (WGS) entry which is preliminary data.</text>
</comment>
<sequence length="90" mass="9952">MTKAEVVKSIADTTGVDRQEVLQVVEAFMDTVKNAMSQGDNVYLRGFGSFVVKERAEKTARNISKQTTIIVPARKVPTFKPSKAFTAMIK</sequence>
<dbReference type="Proteomes" id="UP000003303">
    <property type="component" value="Unassembled WGS sequence"/>
</dbReference>
<dbReference type="PANTHER" id="PTHR33175">
    <property type="entry name" value="DNA-BINDING PROTEIN HU"/>
    <property type="match status" value="1"/>
</dbReference>
<dbReference type="Gene3D" id="4.10.520.10">
    <property type="entry name" value="IHF-like DNA-binding proteins"/>
    <property type="match status" value="1"/>
</dbReference>
<keyword evidence="6" id="KW-1185">Reference proteome</keyword>
<evidence type="ECO:0000256" key="1">
    <source>
        <dbReference type="ARBA" id="ARBA00010529"/>
    </source>
</evidence>
<keyword evidence="2" id="KW-0226">DNA condensation</keyword>
<dbReference type="STRING" id="596327.PORUE0001_1558"/>
<dbReference type="InterPro" id="IPR000119">
    <property type="entry name" value="Hist_DNA-bd"/>
</dbReference>
<evidence type="ECO:0000313" key="5">
    <source>
        <dbReference type="EMBL" id="EEK17529.1"/>
    </source>
</evidence>
<accession>C2M9T7</accession>
<dbReference type="PRINTS" id="PR01727">
    <property type="entry name" value="DNABINDINGHU"/>
</dbReference>
<dbReference type="EMBL" id="ACLR01000047">
    <property type="protein sequence ID" value="EEK17529.1"/>
    <property type="molecule type" value="Genomic_DNA"/>
</dbReference>
<dbReference type="SMART" id="SM00411">
    <property type="entry name" value="BHL"/>
    <property type="match status" value="1"/>
</dbReference>
<dbReference type="OrthoDB" id="9799835at2"/>
<dbReference type="PANTHER" id="PTHR33175:SF3">
    <property type="entry name" value="DNA-BINDING PROTEIN HU-BETA"/>
    <property type="match status" value="1"/>
</dbReference>
<dbReference type="Pfam" id="PF00216">
    <property type="entry name" value="Bac_DNA_binding"/>
    <property type="match status" value="1"/>
</dbReference>
<gene>
    <name evidence="5" type="primary">hup</name>
    <name evidence="5" type="ORF">PORUE0001_1558</name>
</gene>
<dbReference type="SUPFAM" id="SSF47729">
    <property type="entry name" value="IHF-like DNA-binding proteins"/>
    <property type="match status" value="1"/>
</dbReference>